<evidence type="ECO:0000313" key="1">
    <source>
        <dbReference type="EMBL" id="TQV67565.1"/>
    </source>
</evidence>
<protein>
    <recommendedName>
        <fullName evidence="3">HEAT repeat domain-containing protein</fullName>
    </recommendedName>
</protein>
<name>A0A545SRF1_9RHOB</name>
<reference evidence="1 2" key="1">
    <citation type="submission" date="2019-06" db="EMBL/GenBank/DDBJ databases">
        <title>A novel species of marine bacteria.</title>
        <authorList>
            <person name="Wang Y."/>
        </authorList>
    </citation>
    <scope>NUCLEOTIDE SEQUENCE [LARGE SCALE GENOMIC DNA]</scope>
    <source>
        <strain evidence="1 2">MA1-10</strain>
    </source>
</reference>
<keyword evidence="2" id="KW-1185">Reference proteome</keyword>
<dbReference type="AlphaFoldDB" id="A0A545SRF1"/>
<sequence length="144" mass="16548">MRTKIEALEAAFADKNPLAFEEALVDAPTFEPRDRVCALLTRALEEDWFFPHEDIVQYIQELRCCDAVAVLEKRAIDIPEHLQWDDGFSFSRKCTWALADIGTTDALAALERLARSENSAVRDFAQRRLDRWEAELERKGVHPS</sequence>
<dbReference type="OrthoDB" id="4555029at2"/>
<dbReference type="Proteomes" id="UP000315816">
    <property type="component" value="Unassembled WGS sequence"/>
</dbReference>
<proteinExistence type="predicted"/>
<accession>A0A545SRF1</accession>
<comment type="caution">
    <text evidence="1">The sequence shown here is derived from an EMBL/GenBank/DDBJ whole genome shotgun (WGS) entry which is preliminary data.</text>
</comment>
<evidence type="ECO:0008006" key="3">
    <source>
        <dbReference type="Google" id="ProtNLM"/>
    </source>
</evidence>
<gene>
    <name evidence="1" type="ORF">FIL88_10120</name>
</gene>
<evidence type="ECO:0000313" key="2">
    <source>
        <dbReference type="Proteomes" id="UP000315816"/>
    </source>
</evidence>
<organism evidence="1 2">
    <name type="scientific">Aliiroseovarius halocynthiae</name>
    <dbReference type="NCBI Taxonomy" id="985055"/>
    <lineage>
        <taxon>Bacteria</taxon>
        <taxon>Pseudomonadati</taxon>
        <taxon>Pseudomonadota</taxon>
        <taxon>Alphaproteobacteria</taxon>
        <taxon>Rhodobacterales</taxon>
        <taxon>Paracoccaceae</taxon>
        <taxon>Aliiroseovarius</taxon>
    </lineage>
</organism>
<dbReference type="RefSeq" id="WP_142853727.1">
    <property type="nucleotide sequence ID" value="NZ_FXWW01000002.1"/>
</dbReference>
<dbReference type="EMBL" id="VICH01000006">
    <property type="protein sequence ID" value="TQV67565.1"/>
    <property type="molecule type" value="Genomic_DNA"/>
</dbReference>